<reference evidence="2 3" key="1">
    <citation type="submission" date="2018-09" db="EMBL/GenBank/DDBJ databases">
        <title>Genome sequencing of Nocardioides immobilis CCTCC AB 2017083 for comparison to Nocardioides silvaticus.</title>
        <authorList>
            <person name="Li C."/>
            <person name="Wang G."/>
        </authorList>
    </citation>
    <scope>NUCLEOTIDE SEQUENCE [LARGE SCALE GENOMIC DNA]</scope>
    <source>
        <strain evidence="2 3">CCTCC AB 2017083</strain>
    </source>
</reference>
<accession>A0A417XXI6</accession>
<organism evidence="2 3">
    <name type="scientific">Nocardioides immobilis</name>
    <dbReference type="NCBI Taxonomy" id="2049295"/>
    <lineage>
        <taxon>Bacteria</taxon>
        <taxon>Bacillati</taxon>
        <taxon>Actinomycetota</taxon>
        <taxon>Actinomycetes</taxon>
        <taxon>Propionibacteriales</taxon>
        <taxon>Nocardioidaceae</taxon>
        <taxon>Nocardioides</taxon>
    </lineage>
</organism>
<name>A0A417XXI6_9ACTN</name>
<feature type="compositionally biased region" description="Low complexity" evidence="1">
    <location>
        <begin position="50"/>
        <end position="60"/>
    </location>
</feature>
<evidence type="ECO:0000313" key="3">
    <source>
        <dbReference type="Proteomes" id="UP000283644"/>
    </source>
</evidence>
<feature type="region of interest" description="Disordered" evidence="1">
    <location>
        <begin position="1"/>
        <end position="60"/>
    </location>
</feature>
<dbReference type="Proteomes" id="UP000283644">
    <property type="component" value="Unassembled WGS sequence"/>
</dbReference>
<comment type="caution">
    <text evidence="2">The sequence shown here is derived from an EMBL/GenBank/DDBJ whole genome shotgun (WGS) entry which is preliminary data.</text>
</comment>
<feature type="compositionally biased region" description="Gly residues" evidence="1">
    <location>
        <begin position="31"/>
        <end position="49"/>
    </location>
</feature>
<evidence type="ECO:0000313" key="2">
    <source>
        <dbReference type="EMBL" id="RHW24857.1"/>
    </source>
</evidence>
<protein>
    <submittedName>
        <fullName evidence="2">Uncharacterized protein</fullName>
    </submittedName>
</protein>
<evidence type="ECO:0000256" key="1">
    <source>
        <dbReference type="SAM" id="MobiDB-lite"/>
    </source>
</evidence>
<gene>
    <name evidence="2" type="ORF">D0Z08_21880</name>
</gene>
<proteinExistence type="predicted"/>
<dbReference type="EMBL" id="QXGH01000028">
    <property type="protein sequence ID" value="RHW24857.1"/>
    <property type="molecule type" value="Genomic_DNA"/>
</dbReference>
<sequence>MVEVRRAQRGASKRPLERADSPAGGTRWRGAGLGGYSSGGSAGSVGGSVGWVVPGRGVRS</sequence>
<dbReference type="AlphaFoldDB" id="A0A417XXI6"/>
<keyword evidence="3" id="KW-1185">Reference proteome</keyword>